<dbReference type="CDD" id="cd00081">
    <property type="entry name" value="Hint"/>
    <property type="match status" value="1"/>
</dbReference>
<dbReference type="NCBIfam" id="TIGR03696">
    <property type="entry name" value="Rhs_assc_core"/>
    <property type="match status" value="1"/>
</dbReference>
<feature type="compositionally biased region" description="Basic and acidic residues" evidence="2">
    <location>
        <begin position="1816"/>
        <end position="1857"/>
    </location>
</feature>
<reference evidence="4" key="1">
    <citation type="submission" date="2021-01" db="EMBL/GenBank/DDBJ databases">
        <title>Whole genome shotgun sequence of Sinosporangium siamense NBRC 109515.</title>
        <authorList>
            <person name="Komaki H."/>
            <person name="Tamura T."/>
        </authorList>
    </citation>
    <scope>NUCLEOTIDE SEQUENCE</scope>
    <source>
        <strain evidence="4">NBRC 109515</strain>
    </source>
</reference>
<dbReference type="PROSITE" id="PS50818">
    <property type="entry name" value="INTEIN_C_TER"/>
    <property type="match status" value="1"/>
</dbReference>
<feature type="compositionally biased region" description="Low complexity" evidence="2">
    <location>
        <begin position="945"/>
        <end position="954"/>
    </location>
</feature>
<comment type="caution">
    <text evidence="4">The sequence shown here is derived from an EMBL/GenBank/DDBJ whole genome shotgun (WGS) entry which is preliminary data.</text>
</comment>
<feature type="compositionally biased region" description="Basic residues" evidence="2">
    <location>
        <begin position="1802"/>
        <end position="1814"/>
    </location>
</feature>
<dbReference type="PANTHER" id="PTHR32305">
    <property type="match status" value="1"/>
</dbReference>
<dbReference type="InterPro" id="IPR056823">
    <property type="entry name" value="TEN-like_YD-shell"/>
</dbReference>
<dbReference type="Pfam" id="PF05593">
    <property type="entry name" value="RHS_repeat"/>
    <property type="match status" value="1"/>
</dbReference>
<evidence type="ECO:0000259" key="3">
    <source>
        <dbReference type="SMART" id="SM00306"/>
    </source>
</evidence>
<evidence type="ECO:0000313" key="5">
    <source>
        <dbReference type="Proteomes" id="UP000606172"/>
    </source>
</evidence>
<feature type="region of interest" description="Disordered" evidence="2">
    <location>
        <begin position="17"/>
        <end position="57"/>
    </location>
</feature>
<dbReference type="InterPro" id="IPR006530">
    <property type="entry name" value="YD"/>
</dbReference>
<dbReference type="PROSITE" id="PS50817">
    <property type="entry name" value="INTEIN_N_TER"/>
    <property type="match status" value="1"/>
</dbReference>
<feature type="region of interest" description="Disordered" evidence="2">
    <location>
        <begin position="945"/>
        <end position="972"/>
    </location>
</feature>
<dbReference type="EMBL" id="BOOW01000052">
    <property type="protein sequence ID" value="GII96945.1"/>
    <property type="molecule type" value="Genomic_DNA"/>
</dbReference>
<feature type="region of interest" description="Disordered" evidence="2">
    <location>
        <begin position="921"/>
        <end position="940"/>
    </location>
</feature>
<dbReference type="Proteomes" id="UP000606172">
    <property type="component" value="Unassembled WGS sequence"/>
</dbReference>
<dbReference type="InterPro" id="IPR030934">
    <property type="entry name" value="Intein_C"/>
</dbReference>
<evidence type="ECO:0000313" key="4">
    <source>
        <dbReference type="EMBL" id="GII96945.1"/>
    </source>
</evidence>
<dbReference type="Gene3D" id="2.170.16.10">
    <property type="entry name" value="Hedgehog/Intein (Hint) domain"/>
    <property type="match status" value="1"/>
</dbReference>
<dbReference type="InterPro" id="IPR006141">
    <property type="entry name" value="Intein_N"/>
</dbReference>
<sequence>MLISGVGVPPGLTSAAASAASIAKSDEPSINGRPVPKKKYGKGAEETTPRPERREPVWPKAGKVQVALAQELAPAGDLPVQVAAAGSAGQVQIETLNAEAVRKLGAAGLAVRLSRADNATKAAKVKAGFSYADFKDAHGGDFAGRLQLVRLPECALTDPKARGCKTQGTVVKSVNDQKAGRLVAEVEAASGSTPAGGFVYALMAGPSGPSGNFTATDLKPSGTWQAGKSSGDFSYQYPLPEAPSAGGDGPDLALEYSASSLDGQGAWTNNQSGVVGAGWDLNAGFIERRFQRCSLQFAYDWEGNPFWDATEGGSRGAVCWESPDANDGDSSTNDLTQSELVLNVAGQSSQIVKDRTGGTWKTVPDLGWKVEEVAGGANGEAYWRVTTQSGQVYRFGSTADAQWRLPYVGNDAGEPCNNKFTTATVPPTCTAVWRWNLDREADSRENLIDYAYDREQNWFCLPSCTSEQARVLPYDRGGMLTTVQWGHNGQVAGSVPTARTSFSGVSRGTTDVPTDLSCAAATGCTNKDLAFFTTKKLGTVTAESRNPTTGNWDSVEQLSFSHEWIYTRTDFMSPYDPVMWLDKISRTGLAGTSITMPPVDFDAVMRAGRMHYDDMSDWTSLLSWRMVPRIGVIQNGLGGRTEVTYGQADPCSGGNGRDGSNYHADHTGDCYKVDQTNGSNVAWVVHYKQLATQVVERDMVGASPDMVTAYEYLGSPGWAAPVDYAGPGLAPPSSDWRGYQTVRTIEGSGTDPARYTVTSDTFYRGMGGTIVDFDGVSRTDSRELQGRPLQDQTWTMTAYSPRAYTEAESSRYEYSITTTGNGPGIHDPVRTVTTRERTRERKTGGTWRYTDQVMTYNADGLPATVNDKGEDGVASDNSCTSTTYARNTASGQWMTAFPSTVEERAGDSCTTGAVTGRTVTLYDGGSDPATNTPTDGNVTQTRFSVSPTVTTSTSGTYDGYGRPLTTTDERGNTTTITYSPAVGWPATGVTVTGPAPLNHKATTVASHLHGQTVKVTDANLKESEVDYDALGRTTALWTHANPRGGGTPAVTAAYDIPSGGWMAQPTGPTKTTVSRLQSGSGTGATWLTSHTYEDGLGRIRESQTASPQGGRIVTATTYDARGLVSAVTDPVHNGSAPGSGLLNPALTSVPQWSKLEYDGLERTVADIDYHQATELRRTTTAYPGAERVEVTPPTGAKTAGVQDAFGRTVKVEEWTGPTTHNDTVYVYDLDGNLTSSTDARGSVRTFTYDWLGRRTAATDPDAGTSSTGYDAAGNPVWTIDGRGQKVSTVYDVLDRQTSQWAGEVDTGTKLAEWTYDDVAKGHPVASISYNVGSAYTRAVTSYDDDYRPTGTTVTIPAAEGALAGTYSFTSGYNSAGDLTSQGMPAAGGLSAETLTHTYTDQGLVKAMTSNLGGTTTYLKNSTYSLTARLTEHLLGNAGQVKRNHAYETTTGLVSHITTTTKADTATPVTSQDDRYTYDIAGQITRILDAASAVPGTHDGQSECYTYDSRLRLATAFTTTANTCASGANTQGTDPYNQAYGYDAVGNITSLTDSGASANYAYPTGASAARPNAVTSITRPGGTDTYTYDNAGQLTARNVSGTAGTFTWDALGRLGQATIGGQSTAMVYDASGERLIRRAPGGKTTLYLGGMELELSGGTVSAKRYYTSADGTMLAMRDSGGLTWLLSGLHGSTQLAVNDTTGAVSRERYLPYGKRRGGDDLPFTDLGFLGKTEDDSPALTYLSARYYDPGIARFISTDPLLDLRVPQWANPYSYAGNNPVSHSDPTGLRVDTGNRKSDQTFSKTHHTSGKKKSKAYIRAEKKLAAQRAKAERDRRAREAARNRQIAKEAALDNREKYAKPSKPPPKKKSTVQKAADKCASNIVCDFVAGDALNCAAKPSLKSCGMAAASFIPGGKIATTALKAGSKITKAVKKADNVGGCRKSSFAPGTRVVLADGKAKEIEKIEVGDSVLASDPENGLTGTKEVIALVTSKGSKSLVVITVKGEDLVDGSTASNKLTATADHPFWVPSLREWLPASHLQKGMLLQTAAGTHVQVAAVESRSATLRVHNLTVDDLHTYYVTTGTASVLVHNTGNDPVPACDLIRPGPYAVESIPARSQSQRFTQKERDEINRIGNYFGCHSCGATNPGAGVRNWTPDHQPVSRFIVPGTPQRLYPHCRACSNRQGGIVGHMPANRGVPFLP</sequence>
<dbReference type="InterPro" id="IPR022385">
    <property type="entry name" value="Rhs_assc_core"/>
</dbReference>
<protein>
    <recommendedName>
        <fullName evidence="3">Hint domain-containing protein</fullName>
    </recommendedName>
</protein>
<feature type="compositionally biased region" description="Polar residues" evidence="2">
    <location>
        <begin position="928"/>
        <end position="940"/>
    </location>
</feature>
<dbReference type="SMART" id="SM00306">
    <property type="entry name" value="HintN"/>
    <property type="match status" value="1"/>
</dbReference>
<dbReference type="RefSeq" id="WP_204032182.1">
    <property type="nucleotide sequence ID" value="NZ_BOOW01000052.1"/>
</dbReference>
<feature type="domain" description="Hint" evidence="3">
    <location>
        <begin position="1941"/>
        <end position="2048"/>
    </location>
</feature>
<dbReference type="Pfam" id="PF07591">
    <property type="entry name" value="PT-HINT"/>
    <property type="match status" value="1"/>
</dbReference>
<dbReference type="InterPro" id="IPR003587">
    <property type="entry name" value="Hint_dom_N"/>
</dbReference>
<organism evidence="4 5">
    <name type="scientific">Sinosporangium siamense</name>
    <dbReference type="NCBI Taxonomy" id="1367973"/>
    <lineage>
        <taxon>Bacteria</taxon>
        <taxon>Bacillati</taxon>
        <taxon>Actinomycetota</taxon>
        <taxon>Actinomycetes</taxon>
        <taxon>Streptosporangiales</taxon>
        <taxon>Streptosporangiaceae</taxon>
        <taxon>Sinosporangium</taxon>
    </lineage>
</organism>
<gene>
    <name evidence="4" type="ORF">Ssi02_71760</name>
</gene>
<accession>A0A919V987</accession>
<proteinExistence type="predicted"/>
<dbReference type="Pfam" id="PF25023">
    <property type="entry name" value="TEN_YD-shell"/>
    <property type="match status" value="1"/>
</dbReference>
<dbReference type="SUPFAM" id="SSF51294">
    <property type="entry name" value="Hedgehog/intein (Hint) domain"/>
    <property type="match status" value="1"/>
</dbReference>
<dbReference type="InterPro" id="IPR036844">
    <property type="entry name" value="Hint_dom_sf"/>
</dbReference>
<dbReference type="Gene3D" id="2.180.10.10">
    <property type="entry name" value="RHS repeat-associated core"/>
    <property type="match status" value="2"/>
</dbReference>
<name>A0A919V987_9ACTN</name>
<keyword evidence="5" id="KW-1185">Reference proteome</keyword>
<dbReference type="InterPro" id="IPR050708">
    <property type="entry name" value="T6SS_VgrG/RHS"/>
</dbReference>
<evidence type="ECO:0000256" key="1">
    <source>
        <dbReference type="ARBA" id="ARBA00022737"/>
    </source>
</evidence>
<dbReference type="PANTHER" id="PTHR32305:SF17">
    <property type="entry name" value="TRNA NUCLEASE WAPA"/>
    <property type="match status" value="1"/>
</dbReference>
<evidence type="ECO:0000256" key="2">
    <source>
        <dbReference type="SAM" id="MobiDB-lite"/>
    </source>
</evidence>
<feature type="region of interest" description="Disordered" evidence="2">
    <location>
        <begin position="1774"/>
        <end position="1871"/>
    </location>
</feature>
<dbReference type="InterPro" id="IPR031325">
    <property type="entry name" value="RHS_repeat"/>
</dbReference>
<dbReference type="GO" id="GO:0016539">
    <property type="term" value="P:intein-mediated protein splicing"/>
    <property type="evidence" value="ECO:0007669"/>
    <property type="project" value="InterPro"/>
</dbReference>
<feature type="compositionally biased region" description="Basic and acidic residues" evidence="2">
    <location>
        <begin position="42"/>
        <end position="57"/>
    </location>
</feature>
<keyword evidence="1" id="KW-0677">Repeat</keyword>
<feature type="compositionally biased region" description="Polar residues" evidence="2">
    <location>
        <begin position="1774"/>
        <end position="1783"/>
    </location>
</feature>
<dbReference type="NCBIfam" id="TIGR01643">
    <property type="entry name" value="YD_repeat_2x"/>
    <property type="match status" value="1"/>
</dbReference>